<dbReference type="PROSITE" id="PS00995">
    <property type="entry name" value="TCP1_3"/>
    <property type="match status" value="1"/>
</dbReference>
<name>A0A2V2N0S6_9EURY</name>
<dbReference type="PANTHER" id="PTHR11353">
    <property type="entry name" value="CHAPERONIN"/>
    <property type="match status" value="1"/>
</dbReference>
<evidence type="ECO:0000313" key="7">
    <source>
        <dbReference type="Proteomes" id="UP000245657"/>
    </source>
</evidence>
<evidence type="ECO:0000256" key="2">
    <source>
        <dbReference type="ARBA" id="ARBA00022741"/>
    </source>
</evidence>
<dbReference type="AlphaFoldDB" id="A0A2V2N0S6"/>
<dbReference type="EMBL" id="QGMY01000002">
    <property type="protein sequence ID" value="PWR73762.1"/>
    <property type="molecule type" value="Genomic_DNA"/>
</dbReference>
<keyword evidence="2 5" id="KW-0547">Nucleotide-binding</keyword>
<dbReference type="InterPro" id="IPR002194">
    <property type="entry name" value="Chaperonin_TCP-1_CS"/>
</dbReference>
<dbReference type="InterPro" id="IPR012714">
    <property type="entry name" value="Thermosome_arc"/>
</dbReference>
<evidence type="ECO:0000256" key="4">
    <source>
        <dbReference type="ARBA" id="ARBA00023186"/>
    </source>
</evidence>
<evidence type="ECO:0000313" key="6">
    <source>
        <dbReference type="EMBL" id="PWR73762.1"/>
    </source>
</evidence>
<dbReference type="GO" id="GO:0051082">
    <property type="term" value="F:unfolded protein binding"/>
    <property type="evidence" value="ECO:0007669"/>
    <property type="project" value="InterPro"/>
</dbReference>
<protein>
    <submittedName>
        <fullName evidence="6">Thermosome subunit</fullName>
    </submittedName>
</protein>
<dbReference type="PRINTS" id="PR00304">
    <property type="entry name" value="TCOMPLEXTCP1"/>
</dbReference>
<dbReference type="Gene3D" id="1.10.560.10">
    <property type="entry name" value="GroEL-like equatorial domain"/>
    <property type="match status" value="1"/>
</dbReference>
<dbReference type="CDD" id="cd03343">
    <property type="entry name" value="cpn60"/>
    <property type="match status" value="1"/>
</dbReference>
<dbReference type="SUPFAM" id="SSF48592">
    <property type="entry name" value="GroEL equatorial domain-like"/>
    <property type="match status" value="1"/>
</dbReference>
<dbReference type="GO" id="GO:0005524">
    <property type="term" value="F:ATP binding"/>
    <property type="evidence" value="ECO:0007669"/>
    <property type="project" value="UniProtKB-KW"/>
</dbReference>
<dbReference type="SUPFAM" id="SSF52029">
    <property type="entry name" value="GroEL apical domain-like"/>
    <property type="match status" value="1"/>
</dbReference>
<dbReference type="InterPro" id="IPR017998">
    <property type="entry name" value="Chaperone_TCP-1"/>
</dbReference>
<dbReference type="InterPro" id="IPR002423">
    <property type="entry name" value="Cpn60/GroEL/TCP-1"/>
</dbReference>
<dbReference type="GO" id="GO:0016887">
    <property type="term" value="F:ATP hydrolysis activity"/>
    <property type="evidence" value="ECO:0007669"/>
    <property type="project" value="InterPro"/>
</dbReference>
<dbReference type="InterPro" id="IPR027410">
    <property type="entry name" value="TCP-1-like_intermed_sf"/>
</dbReference>
<dbReference type="RefSeq" id="WP_109967042.1">
    <property type="nucleotide sequence ID" value="NZ_CP176093.1"/>
</dbReference>
<evidence type="ECO:0000256" key="5">
    <source>
        <dbReference type="RuleBase" id="RU004187"/>
    </source>
</evidence>
<dbReference type="InterPro" id="IPR027409">
    <property type="entry name" value="GroEL-like_apical_dom_sf"/>
</dbReference>
<dbReference type="NCBIfam" id="NF041083">
    <property type="entry name" value="thermosome_beta"/>
    <property type="match status" value="1"/>
</dbReference>
<reference evidence="6 7" key="1">
    <citation type="submission" date="2018-05" db="EMBL/GenBank/DDBJ databases">
        <title>Draft genome of Methanospirillum lacunae Ki8-1.</title>
        <authorList>
            <person name="Dueholm M.S."/>
            <person name="Nielsen P.H."/>
            <person name="Bakmann L.F."/>
            <person name="Otzen D.E."/>
        </authorList>
    </citation>
    <scope>NUCLEOTIDE SEQUENCE [LARGE SCALE GENOMIC DNA]</scope>
    <source>
        <strain evidence="6 7">Ki8-1</strain>
    </source>
</reference>
<accession>A0A2V2N0S6</accession>
<evidence type="ECO:0000256" key="3">
    <source>
        <dbReference type="ARBA" id="ARBA00022840"/>
    </source>
</evidence>
<evidence type="ECO:0000256" key="1">
    <source>
        <dbReference type="ARBA" id="ARBA00008020"/>
    </source>
</evidence>
<dbReference type="SUPFAM" id="SSF54849">
    <property type="entry name" value="GroEL-intermediate domain like"/>
    <property type="match status" value="1"/>
</dbReference>
<dbReference type="PROSITE" id="PS00750">
    <property type="entry name" value="TCP1_1"/>
    <property type="match status" value="1"/>
</dbReference>
<dbReference type="Gene3D" id="3.30.260.10">
    <property type="entry name" value="TCP-1-like chaperonin intermediate domain"/>
    <property type="match status" value="1"/>
</dbReference>
<keyword evidence="4 5" id="KW-0143">Chaperone</keyword>
<dbReference type="OrthoDB" id="9362at2157"/>
<keyword evidence="7" id="KW-1185">Reference proteome</keyword>
<dbReference type="Gene3D" id="3.50.7.10">
    <property type="entry name" value="GroEL"/>
    <property type="match status" value="1"/>
</dbReference>
<dbReference type="InterPro" id="IPR054827">
    <property type="entry name" value="thermosome_alpha"/>
</dbReference>
<comment type="similarity">
    <text evidence="1 5">Belongs to the TCP-1 chaperonin family.</text>
</comment>
<dbReference type="Proteomes" id="UP000245657">
    <property type="component" value="Unassembled WGS sequence"/>
</dbReference>
<dbReference type="InterPro" id="IPR027413">
    <property type="entry name" value="GROEL-like_equatorial_sf"/>
</dbReference>
<organism evidence="6 7">
    <name type="scientific">Methanospirillum lacunae</name>
    <dbReference type="NCBI Taxonomy" id="668570"/>
    <lineage>
        <taxon>Archaea</taxon>
        <taxon>Methanobacteriati</taxon>
        <taxon>Methanobacteriota</taxon>
        <taxon>Stenosarchaea group</taxon>
        <taxon>Methanomicrobia</taxon>
        <taxon>Methanomicrobiales</taxon>
        <taxon>Methanospirillaceae</taxon>
        <taxon>Methanospirillum</taxon>
    </lineage>
</organism>
<gene>
    <name evidence="6" type="ORF">DK846_00910</name>
</gene>
<proteinExistence type="inferred from homology"/>
<dbReference type="InterPro" id="IPR053374">
    <property type="entry name" value="TCP-1_chaperonin"/>
</dbReference>
<sequence>MLAQQPVIILRENVERTHGYEAQRSNIAAAKALAEAVRSTLGPRGMDKMLIDGTGDITITNDGITILDEISVQHPGAKMVIEVSRTQDEEVGDGTTTAVVIVGSLMEQAEILLNKKIHPTVICRGYRMGMTKALEILEGMATTVDPFNKEILSSIVQTAITGKSIENVKEKISEIAVGAVTAVAEKNGKKVTVDEDDVQIKSHKGSSMDDAELICGVVLEKTRVNQAMPKTIKNAKVALVSSPLEIKKTEVKAKIKINSTEQVEAFGQQEREALKAMADAVISTGANVLLCQKGIADAAQYFLAKAGVMAIEDVPEKDMKFAARALNATIVNKADDLTKSMLGSAAGAEEIEDTEMTKIYGSKNPKTVTILLRGTTTYLVDELERAMVDATRVVMDTMEDGKYVPGGAAIETELVVKLREYAATVGGREQIAIESYADAFSIIPITLAENSGMNSIDKLVELKAAHASGKKNYGLNVFTGKAVDMLGEGVIEPLRCKRQTIQSSAEAVEMLLRVDDMMVSRNDAPGPGM</sequence>
<comment type="caution">
    <text evidence="6">The sequence shown here is derived from an EMBL/GenBank/DDBJ whole genome shotgun (WGS) entry which is preliminary data.</text>
</comment>
<dbReference type="Pfam" id="PF00118">
    <property type="entry name" value="Cpn60_TCP1"/>
    <property type="match status" value="1"/>
</dbReference>
<keyword evidence="3 5" id="KW-0067">ATP-binding</keyword>
<dbReference type="GO" id="GO:0140662">
    <property type="term" value="F:ATP-dependent protein folding chaperone"/>
    <property type="evidence" value="ECO:0007669"/>
    <property type="project" value="InterPro"/>
</dbReference>
<dbReference type="GeneID" id="97549086"/>
<dbReference type="NCBIfam" id="NF041082">
    <property type="entry name" value="thermosome_alpha"/>
    <property type="match status" value="1"/>
</dbReference>